<feature type="domain" description="HTH asnC-type" evidence="7">
    <location>
        <begin position="11"/>
        <end position="72"/>
    </location>
</feature>
<dbReference type="SUPFAM" id="SSF46785">
    <property type="entry name" value="Winged helix' DNA-binding domain"/>
    <property type="match status" value="1"/>
</dbReference>
<keyword evidence="4" id="KW-0010">Activator</keyword>
<name>Q12NF0_SHEDO</name>
<dbReference type="InterPro" id="IPR019885">
    <property type="entry name" value="Tscrpt_reg_HTH_AsnC-type_CS"/>
</dbReference>
<evidence type="ECO:0000256" key="5">
    <source>
        <dbReference type="ARBA" id="ARBA00023163"/>
    </source>
</evidence>
<dbReference type="HOGENOM" id="CLU_091233_0_0_6"/>
<dbReference type="Gene3D" id="3.30.70.920">
    <property type="match status" value="1"/>
</dbReference>
<dbReference type="InterPro" id="IPR011991">
    <property type="entry name" value="ArsR-like_HTH"/>
</dbReference>
<dbReference type="NCBIfam" id="NF008370">
    <property type="entry name" value="PRK11169.1"/>
    <property type="match status" value="1"/>
</dbReference>
<evidence type="ECO:0000313" key="8">
    <source>
        <dbReference type="EMBL" id="ABE55026.1"/>
    </source>
</evidence>
<dbReference type="InterPro" id="IPR036390">
    <property type="entry name" value="WH_DNA-bd_sf"/>
</dbReference>
<dbReference type="InterPro" id="IPR036388">
    <property type="entry name" value="WH-like_DNA-bd_sf"/>
</dbReference>
<dbReference type="CDD" id="cd00090">
    <property type="entry name" value="HTH_ARSR"/>
    <property type="match status" value="1"/>
</dbReference>
<evidence type="ECO:0000256" key="6">
    <source>
        <dbReference type="ARBA" id="ARBA00039227"/>
    </source>
</evidence>
<organism evidence="8 9">
    <name type="scientific">Shewanella denitrificans (strain OS217 / ATCC BAA-1090 / DSM 15013)</name>
    <dbReference type="NCBI Taxonomy" id="318161"/>
    <lineage>
        <taxon>Bacteria</taxon>
        <taxon>Pseudomonadati</taxon>
        <taxon>Pseudomonadota</taxon>
        <taxon>Gammaproteobacteria</taxon>
        <taxon>Alteromonadales</taxon>
        <taxon>Shewanellaceae</taxon>
        <taxon>Shewanella</taxon>
    </lineage>
</organism>
<reference evidence="8 9" key="1">
    <citation type="submission" date="2006-03" db="EMBL/GenBank/DDBJ databases">
        <title>Complete sequence of Shewanella denitrificans OS217.</title>
        <authorList>
            <consortium name="US DOE Joint Genome Institute"/>
            <person name="Copeland A."/>
            <person name="Lucas S."/>
            <person name="Lapidus A."/>
            <person name="Barry K."/>
            <person name="Detter J.C."/>
            <person name="Glavina del Rio T."/>
            <person name="Hammon N."/>
            <person name="Israni S."/>
            <person name="Dalin E."/>
            <person name="Tice H."/>
            <person name="Pitluck S."/>
            <person name="Brettin T."/>
            <person name="Bruce D."/>
            <person name="Han C."/>
            <person name="Tapia R."/>
            <person name="Gilna P."/>
            <person name="Kiss H."/>
            <person name="Schmutz J."/>
            <person name="Larimer F."/>
            <person name="Land M."/>
            <person name="Hauser L."/>
            <person name="Kyrpides N."/>
            <person name="Lykidis A."/>
            <person name="Richardson P."/>
        </authorList>
    </citation>
    <scope>NUCLEOTIDE SEQUENCE [LARGE SCALE GENOMIC DNA]</scope>
    <source>
        <strain evidence="9">OS217 / ATCC BAA-1090 / DSM 15013</strain>
    </source>
</reference>
<dbReference type="GO" id="GO:0006524">
    <property type="term" value="P:alanine catabolic process"/>
    <property type="evidence" value="ECO:0007669"/>
    <property type="project" value="TreeGrafter"/>
</dbReference>
<evidence type="ECO:0000256" key="4">
    <source>
        <dbReference type="ARBA" id="ARBA00023159"/>
    </source>
</evidence>
<evidence type="ECO:0000256" key="1">
    <source>
        <dbReference type="ARBA" id="ARBA00011738"/>
    </source>
</evidence>
<evidence type="ECO:0000256" key="2">
    <source>
        <dbReference type="ARBA" id="ARBA00023015"/>
    </source>
</evidence>
<dbReference type="STRING" id="318161.Sden_1742"/>
<dbReference type="InterPro" id="IPR019887">
    <property type="entry name" value="Tscrpt_reg_AsnC/Lrp_C"/>
</dbReference>
<dbReference type="GO" id="GO:0005829">
    <property type="term" value="C:cytosol"/>
    <property type="evidence" value="ECO:0007669"/>
    <property type="project" value="TreeGrafter"/>
</dbReference>
<gene>
    <name evidence="8" type="ordered locus">Sden_1742</name>
</gene>
<evidence type="ECO:0000313" key="9">
    <source>
        <dbReference type="Proteomes" id="UP000001982"/>
    </source>
</evidence>
<dbReference type="PROSITE" id="PS50956">
    <property type="entry name" value="HTH_ASNC_2"/>
    <property type="match status" value="1"/>
</dbReference>
<sequence>MSMKNNPQKDLDRIDRNILNELQLDGRVSNVELSKRVGLSPTPCLERVKRLEKQGFIKGYTALVNPNFLGASLLVFVEITLNRDVPDLFDRFNRAVQLLDDIQECYLVSGDFDYLLKTRVSDMSAYRRLLGETLMKLPSVSDTRTYVVMEEVKQSTRIGLNHLGMD</sequence>
<dbReference type="InterPro" id="IPR000485">
    <property type="entry name" value="AsnC-type_HTH_dom"/>
</dbReference>
<dbReference type="PROSITE" id="PS00519">
    <property type="entry name" value="HTH_ASNC_1"/>
    <property type="match status" value="1"/>
</dbReference>
<keyword evidence="2" id="KW-0805">Transcription regulation</keyword>
<dbReference type="GO" id="GO:0043565">
    <property type="term" value="F:sequence-specific DNA binding"/>
    <property type="evidence" value="ECO:0007669"/>
    <property type="project" value="InterPro"/>
</dbReference>
<dbReference type="SMART" id="SM00344">
    <property type="entry name" value="HTH_ASNC"/>
    <property type="match status" value="1"/>
</dbReference>
<dbReference type="FunFam" id="3.30.70.920:FF:000001">
    <property type="entry name" value="Transcriptional regulator, AsnC family"/>
    <property type="match status" value="1"/>
</dbReference>
<dbReference type="GO" id="GO:0006355">
    <property type="term" value="P:regulation of DNA-templated transcription"/>
    <property type="evidence" value="ECO:0007669"/>
    <property type="project" value="UniProtKB-ARBA"/>
</dbReference>
<evidence type="ECO:0000259" key="7">
    <source>
        <dbReference type="PROSITE" id="PS50956"/>
    </source>
</evidence>
<dbReference type="InterPro" id="IPR011008">
    <property type="entry name" value="Dimeric_a/b-barrel"/>
</dbReference>
<dbReference type="SUPFAM" id="SSF54909">
    <property type="entry name" value="Dimeric alpha+beta barrel"/>
    <property type="match status" value="1"/>
</dbReference>
<dbReference type="GO" id="GO:0043201">
    <property type="term" value="P:response to L-leucine"/>
    <property type="evidence" value="ECO:0007669"/>
    <property type="project" value="TreeGrafter"/>
</dbReference>
<dbReference type="PANTHER" id="PTHR30154:SF0">
    <property type="entry name" value="LEUCINE-RESPONSIVE REGULATORY PROTEIN"/>
    <property type="match status" value="1"/>
</dbReference>
<keyword evidence="9" id="KW-1185">Reference proteome</keyword>
<dbReference type="PRINTS" id="PR00033">
    <property type="entry name" value="HTHASNC"/>
</dbReference>
<dbReference type="FunFam" id="1.10.10.10:FF:000015">
    <property type="entry name" value="Leucine-responsive transcriptional regulator Lrp"/>
    <property type="match status" value="1"/>
</dbReference>
<dbReference type="KEGG" id="sdn:Sden_1742"/>
<dbReference type="Pfam" id="PF13412">
    <property type="entry name" value="HTH_24"/>
    <property type="match status" value="1"/>
</dbReference>
<dbReference type="EMBL" id="CP000302">
    <property type="protein sequence ID" value="ABE55026.1"/>
    <property type="molecule type" value="Genomic_DNA"/>
</dbReference>
<accession>Q12NF0</accession>
<dbReference type="AlphaFoldDB" id="Q12NF0"/>
<keyword evidence="3" id="KW-0238">DNA-binding</keyword>
<dbReference type="PANTHER" id="PTHR30154">
    <property type="entry name" value="LEUCINE-RESPONSIVE REGULATORY PROTEIN"/>
    <property type="match status" value="1"/>
</dbReference>
<dbReference type="eggNOG" id="COG1522">
    <property type="taxonomic scope" value="Bacteria"/>
</dbReference>
<evidence type="ECO:0000256" key="3">
    <source>
        <dbReference type="ARBA" id="ARBA00023125"/>
    </source>
</evidence>
<comment type="subunit">
    <text evidence="1">Homodimer.</text>
</comment>
<proteinExistence type="predicted"/>
<dbReference type="InterPro" id="IPR019888">
    <property type="entry name" value="Tscrpt_reg_AsnC-like"/>
</dbReference>
<dbReference type="Gene3D" id="1.10.10.10">
    <property type="entry name" value="Winged helix-like DNA-binding domain superfamily/Winged helix DNA-binding domain"/>
    <property type="match status" value="1"/>
</dbReference>
<protein>
    <recommendedName>
        <fullName evidence="6">Leucine-responsive regulatory protein</fullName>
    </recommendedName>
</protein>
<dbReference type="Proteomes" id="UP000001982">
    <property type="component" value="Chromosome"/>
</dbReference>
<keyword evidence="5" id="KW-0804">Transcription</keyword>
<dbReference type="Pfam" id="PF01037">
    <property type="entry name" value="AsnC_trans_reg"/>
    <property type="match status" value="1"/>
</dbReference>